<dbReference type="RefSeq" id="WP_230439108.1">
    <property type="nucleotide sequence ID" value="NZ_CP087715.1"/>
</dbReference>
<dbReference type="EMBL" id="JBHTLR010000023">
    <property type="protein sequence ID" value="MFD1218072.1"/>
    <property type="molecule type" value="Genomic_DNA"/>
</dbReference>
<dbReference type="PANTHER" id="PTHR36920">
    <property type="match status" value="1"/>
</dbReference>
<dbReference type="Gene3D" id="2.40.160.20">
    <property type="match status" value="1"/>
</dbReference>
<feature type="signal peptide" evidence="1">
    <location>
        <begin position="1"/>
        <end position="25"/>
    </location>
</feature>
<comment type="caution">
    <text evidence="2">The sequence shown here is derived from an EMBL/GenBank/DDBJ whole genome shotgun (WGS) entry which is preliminary data.</text>
</comment>
<sequence>MKMTRVLTPLAIAISALVSAQQASAAWWDEGDYTVRVGASWVDPSDDKNNLRLSDRYHAVDMNLDTETTWNISGVWKPVEHWGVELMYVGATEQDMKIRRIRSGNQIISGGNFKLGQFDASYSNAFVNWFPLSEDCLGQPYVGIGVNYTDFSDESYSRDVNDVLIDSGETLNGASLGLGHSWGVVGQVGVDFRFGREDSFLVNAAVMYIDADTDFNTYYRTAEFPRVTQKLTVNDIDYSPWVFNLGVGYSF</sequence>
<reference evidence="3" key="1">
    <citation type="journal article" date="2019" name="Int. J. Syst. Evol. Microbiol.">
        <title>The Global Catalogue of Microorganisms (GCM) 10K type strain sequencing project: providing services to taxonomists for standard genome sequencing and annotation.</title>
        <authorList>
            <consortium name="The Broad Institute Genomics Platform"/>
            <consortium name="The Broad Institute Genome Sequencing Center for Infectious Disease"/>
            <person name="Wu L."/>
            <person name="Ma J."/>
        </authorList>
    </citation>
    <scope>NUCLEOTIDE SEQUENCE [LARGE SCALE GENOMIC DNA]</scope>
    <source>
        <strain evidence="3">CCUG 54356</strain>
    </source>
</reference>
<dbReference type="PANTHER" id="PTHR36920:SF1">
    <property type="entry name" value="OUTER MEMBRANE PROTEIN W"/>
    <property type="match status" value="1"/>
</dbReference>
<accession>A0ABW3UCZ8</accession>
<feature type="chain" id="PRO_5046125883" evidence="1">
    <location>
        <begin position="26"/>
        <end position="251"/>
    </location>
</feature>
<evidence type="ECO:0000313" key="2">
    <source>
        <dbReference type="EMBL" id="MFD1218072.1"/>
    </source>
</evidence>
<dbReference type="InterPro" id="IPR011250">
    <property type="entry name" value="OMP/PagP_B-barrel"/>
</dbReference>
<name>A0ABW3UCZ8_9GAMM</name>
<dbReference type="InterPro" id="IPR005618">
    <property type="entry name" value="OMPW"/>
</dbReference>
<proteinExistence type="predicted"/>
<dbReference type="Proteomes" id="UP001597264">
    <property type="component" value="Unassembled WGS sequence"/>
</dbReference>
<keyword evidence="3" id="KW-1185">Reference proteome</keyword>
<evidence type="ECO:0000313" key="3">
    <source>
        <dbReference type="Proteomes" id="UP001597264"/>
    </source>
</evidence>
<gene>
    <name evidence="2" type="ORF">ACFQ2X_15815</name>
</gene>
<organism evidence="2 3">
    <name type="scientific">Microbulbifer celer</name>
    <dbReference type="NCBI Taxonomy" id="435905"/>
    <lineage>
        <taxon>Bacteria</taxon>
        <taxon>Pseudomonadati</taxon>
        <taxon>Pseudomonadota</taxon>
        <taxon>Gammaproteobacteria</taxon>
        <taxon>Cellvibrionales</taxon>
        <taxon>Microbulbiferaceae</taxon>
        <taxon>Microbulbifer</taxon>
    </lineage>
</organism>
<keyword evidence="1" id="KW-0732">Signal</keyword>
<dbReference type="SUPFAM" id="SSF56925">
    <property type="entry name" value="OMPA-like"/>
    <property type="match status" value="1"/>
</dbReference>
<protein>
    <submittedName>
        <fullName evidence="2">OmpW family protein</fullName>
    </submittedName>
</protein>
<dbReference type="Pfam" id="PF03922">
    <property type="entry name" value="OmpW"/>
    <property type="match status" value="1"/>
</dbReference>
<evidence type="ECO:0000256" key="1">
    <source>
        <dbReference type="SAM" id="SignalP"/>
    </source>
</evidence>